<evidence type="ECO:0000313" key="1">
    <source>
        <dbReference type="EMBL" id="KAK5068743.1"/>
    </source>
</evidence>
<gene>
    <name evidence="1" type="ORF">LTR69_000864</name>
</gene>
<proteinExistence type="predicted"/>
<organism evidence="1 2">
    <name type="scientific">Exophiala sideris</name>
    <dbReference type="NCBI Taxonomy" id="1016849"/>
    <lineage>
        <taxon>Eukaryota</taxon>
        <taxon>Fungi</taxon>
        <taxon>Dikarya</taxon>
        <taxon>Ascomycota</taxon>
        <taxon>Pezizomycotina</taxon>
        <taxon>Eurotiomycetes</taxon>
        <taxon>Chaetothyriomycetidae</taxon>
        <taxon>Chaetothyriales</taxon>
        <taxon>Herpotrichiellaceae</taxon>
        <taxon>Exophiala</taxon>
    </lineage>
</organism>
<sequence length="412" mass="46262">MAISYYYKMLAAFTNPSITVTFIDSKAATTSQPRQPLSQSLTMSLPLPAGPAPLILSPGFLYLSYEIRQTIYRAIFVHDHPILLRSSNGRLVCSWSLVNLAVLVLCRQVSLEALEVLYTLNHFVLRWGSLCLEPVLNQTFSQWLKILEIDCTVGFNPQRVVFIDRRMIWGYPERIRNLTNTLPALEELFFGFDHVGMLLAAALDISMAIPRCTFLLNSPELRLHLWFLRGPHTRRQSPQLHALYQFFNRPGSRLIDMLGHRGTSPGTMLTTSHVPSLRRIILNGPITNTLLTKLLQHRCTHADCGFQVVGNGFNAAFSDQTYTGYSVDLVWRYRGPPPGVQPVAEPDMSPWRPQLKDHEKKELVHMPGYTAPTPDAADPPITNLAVLWPGWTSAGVSAVSATLLDEAFSRIV</sequence>
<evidence type="ECO:0000313" key="2">
    <source>
        <dbReference type="Proteomes" id="UP001345691"/>
    </source>
</evidence>
<dbReference type="Proteomes" id="UP001345691">
    <property type="component" value="Unassembled WGS sequence"/>
</dbReference>
<protein>
    <submittedName>
        <fullName evidence="1">Uncharacterized protein</fullName>
    </submittedName>
</protein>
<keyword evidence="2" id="KW-1185">Reference proteome</keyword>
<comment type="caution">
    <text evidence="1">The sequence shown here is derived from an EMBL/GenBank/DDBJ whole genome shotgun (WGS) entry which is preliminary data.</text>
</comment>
<reference evidence="1 2" key="1">
    <citation type="submission" date="2023-08" db="EMBL/GenBank/DDBJ databases">
        <title>Black Yeasts Isolated from many extreme environments.</title>
        <authorList>
            <person name="Coleine C."/>
            <person name="Stajich J.E."/>
            <person name="Selbmann L."/>
        </authorList>
    </citation>
    <scope>NUCLEOTIDE SEQUENCE [LARGE SCALE GENOMIC DNA]</scope>
    <source>
        <strain evidence="1 2">CCFEE 6328</strain>
    </source>
</reference>
<dbReference type="EMBL" id="JAVRRF010000001">
    <property type="protein sequence ID" value="KAK5068743.1"/>
    <property type="molecule type" value="Genomic_DNA"/>
</dbReference>
<name>A0ABR0JRZ4_9EURO</name>
<accession>A0ABR0JRZ4</accession>